<keyword evidence="1" id="KW-1133">Transmembrane helix</keyword>
<dbReference type="RefSeq" id="WP_271163704.1">
    <property type="nucleotide sequence ID" value="NZ_BSFD01000001.1"/>
</dbReference>
<sequence>MASKSDRLLMIVLGLGAVAAAVSFVSIFVLFAIAMFGVFFG</sequence>
<keyword evidence="1" id="KW-0472">Membrane</keyword>
<gene>
    <name evidence="2" type="ORF">GCM10017620_02960</name>
</gene>
<dbReference type="EMBL" id="BSFD01000001">
    <property type="protein sequence ID" value="GLK47323.1"/>
    <property type="molecule type" value="Genomic_DNA"/>
</dbReference>
<name>A0ABQ5T7J9_9CAUL</name>
<dbReference type="Proteomes" id="UP001143509">
    <property type="component" value="Unassembled WGS sequence"/>
</dbReference>
<feature type="transmembrane region" description="Helical" evidence="1">
    <location>
        <begin position="12"/>
        <end position="40"/>
    </location>
</feature>
<organism evidence="2 3">
    <name type="scientific">Brevundimonas intermedia</name>
    <dbReference type="NCBI Taxonomy" id="74315"/>
    <lineage>
        <taxon>Bacteria</taxon>
        <taxon>Pseudomonadati</taxon>
        <taxon>Pseudomonadota</taxon>
        <taxon>Alphaproteobacteria</taxon>
        <taxon>Caulobacterales</taxon>
        <taxon>Caulobacteraceae</taxon>
        <taxon>Brevundimonas</taxon>
    </lineage>
</organism>
<evidence type="ECO:0000313" key="2">
    <source>
        <dbReference type="EMBL" id="GLK47323.1"/>
    </source>
</evidence>
<keyword evidence="3" id="KW-1185">Reference proteome</keyword>
<keyword evidence="1" id="KW-0812">Transmembrane</keyword>
<proteinExistence type="predicted"/>
<accession>A0ABQ5T7J9</accession>
<comment type="caution">
    <text evidence="2">The sequence shown here is derived from an EMBL/GenBank/DDBJ whole genome shotgun (WGS) entry which is preliminary data.</text>
</comment>
<evidence type="ECO:0000313" key="3">
    <source>
        <dbReference type="Proteomes" id="UP001143509"/>
    </source>
</evidence>
<evidence type="ECO:0000256" key="1">
    <source>
        <dbReference type="SAM" id="Phobius"/>
    </source>
</evidence>
<reference evidence="2" key="2">
    <citation type="submission" date="2023-01" db="EMBL/GenBank/DDBJ databases">
        <authorList>
            <person name="Sun Q."/>
            <person name="Evtushenko L."/>
        </authorList>
    </citation>
    <scope>NUCLEOTIDE SEQUENCE</scope>
    <source>
        <strain evidence="2">VKM B-1499</strain>
    </source>
</reference>
<protein>
    <submittedName>
        <fullName evidence="2">Uncharacterized protein</fullName>
    </submittedName>
</protein>
<reference evidence="2" key="1">
    <citation type="journal article" date="2014" name="Int. J. Syst. Evol. Microbiol.">
        <title>Complete genome of a new Firmicutes species belonging to the dominant human colonic microbiota ('Ruminococcus bicirculans') reveals two chromosomes and a selective capacity to utilize plant glucans.</title>
        <authorList>
            <consortium name="NISC Comparative Sequencing Program"/>
            <person name="Wegmann U."/>
            <person name="Louis P."/>
            <person name="Goesmann A."/>
            <person name="Henrissat B."/>
            <person name="Duncan S.H."/>
            <person name="Flint H.J."/>
        </authorList>
    </citation>
    <scope>NUCLEOTIDE SEQUENCE</scope>
    <source>
        <strain evidence="2">VKM B-1499</strain>
    </source>
</reference>